<reference evidence="3" key="1">
    <citation type="journal article" date="2019" name="Int. J. Syst. Evol. Microbiol.">
        <title>The Global Catalogue of Microorganisms (GCM) 10K type strain sequencing project: providing services to taxonomists for standard genome sequencing and annotation.</title>
        <authorList>
            <consortium name="The Broad Institute Genomics Platform"/>
            <consortium name="The Broad Institute Genome Sequencing Center for Infectious Disease"/>
            <person name="Wu L."/>
            <person name="Ma J."/>
        </authorList>
    </citation>
    <scope>NUCLEOTIDE SEQUENCE [LARGE SCALE GENOMIC DNA]</scope>
    <source>
        <strain evidence="3">JCM 31037</strain>
    </source>
</reference>
<sequence>MKLRKNTKVTPPGPAIERQAKHQSGTVKLDVGDNEEATGPASRVLNEWLATHAGEYDLDDLWQWASEWRAGPICRDHSLSAVGIAEWILGGLEVEWVAR</sequence>
<protein>
    <submittedName>
        <fullName evidence="2">Uncharacterized protein</fullName>
    </submittedName>
</protein>
<name>A0ABW3Y9X9_9ACTN</name>
<accession>A0ABW3Y9X9</accession>
<evidence type="ECO:0000313" key="2">
    <source>
        <dbReference type="EMBL" id="MFD1319943.1"/>
    </source>
</evidence>
<comment type="caution">
    <text evidence="2">The sequence shown here is derived from an EMBL/GenBank/DDBJ whole genome shotgun (WGS) entry which is preliminary data.</text>
</comment>
<dbReference type="Proteomes" id="UP001597260">
    <property type="component" value="Unassembled WGS sequence"/>
</dbReference>
<dbReference type="RefSeq" id="WP_377566429.1">
    <property type="nucleotide sequence ID" value="NZ_JBHTMP010000002.1"/>
</dbReference>
<evidence type="ECO:0000313" key="3">
    <source>
        <dbReference type="Proteomes" id="UP001597260"/>
    </source>
</evidence>
<feature type="region of interest" description="Disordered" evidence="1">
    <location>
        <begin position="1"/>
        <end position="38"/>
    </location>
</feature>
<evidence type="ECO:0000256" key="1">
    <source>
        <dbReference type="SAM" id="MobiDB-lite"/>
    </source>
</evidence>
<gene>
    <name evidence="2" type="ORF">ACFQ4H_02445</name>
</gene>
<dbReference type="EMBL" id="JBHTMP010000002">
    <property type="protein sequence ID" value="MFD1319943.1"/>
    <property type="molecule type" value="Genomic_DNA"/>
</dbReference>
<organism evidence="2 3">
    <name type="scientific">Micromonospora sonneratiae</name>
    <dbReference type="NCBI Taxonomy" id="1184706"/>
    <lineage>
        <taxon>Bacteria</taxon>
        <taxon>Bacillati</taxon>
        <taxon>Actinomycetota</taxon>
        <taxon>Actinomycetes</taxon>
        <taxon>Micromonosporales</taxon>
        <taxon>Micromonosporaceae</taxon>
        <taxon>Micromonospora</taxon>
    </lineage>
</organism>
<proteinExistence type="predicted"/>
<keyword evidence="3" id="KW-1185">Reference proteome</keyword>